<dbReference type="RefSeq" id="WP_151859638.1">
    <property type="nucleotide sequence ID" value="NZ_WBZC01000002.1"/>
</dbReference>
<reference evidence="8 9" key="1">
    <citation type="submission" date="2019-10" db="EMBL/GenBank/DDBJ databases">
        <title>Alkaliphilus serpentinus sp. nov. and Alkaliphilus pronyensis sp. nov., two novel anaerobic alkaliphilic species isolated from the serpentinized-hosted hydrothermal field of the Prony Bay (New Caledonia).</title>
        <authorList>
            <person name="Postec A."/>
        </authorList>
    </citation>
    <scope>NUCLEOTIDE SEQUENCE [LARGE SCALE GENOMIC DNA]</scope>
    <source>
        <strain evidence="8 9">LacV</strain>
    </source>
</reference>
<accession>A0A6I0FMP1</accession>
<evidence type="ECO:0000313" key="8">
    <source>
        <dbReference type="EMBL" id="KAB3539678.1"/>
    </source>
</evidence>
<dbReference type="EMBL" id="WBZC01000002">
    <property type="protein sequence ID" value="KAB3539678.1"/>
    <property type="molecule type" value="Genomic_DNA"/>
</dbReference>
<comment type="caution">
    <text evidence="8">The sequence shown here is derived from an EMBL/GenBank/DDBJ whole genome shotgun (WGS) entry which is preliminary data.</text>
</comment>
<name>A0A6I0FMP1_9FIRM</name>
<comment type="similarity">
    <text evidence="1">Belongs to the FlgM family.</text>
</comment>
<evidence type="ECO:0000259" key="7">
    <source>
        <dbReference type="Pfam" id="PF04316"/>
    </source>
</evidence>
<dbReference type="InterPro" id="IPR031316">
    <property type="entry name" value="FlgM_C"/>
</dbReference>
<keyword evidence="3" id="KW-0678">Repressor</keyword>
<dbReference type="OrthoDB" id="2112849at2"/>
<dbReference type="Pfam" id="PF04316">
    <property type="entry name" value="FlgM"/>
    <property type="match status" value="1"/>
</dbReference>
<keyword evidence="4" id="KW-1005">Bacterial flagellum biogenesis</keyword>
<keyword evidence="9" id="KW-1185">Reference proteome</keyword>
<proteinExistence type="inferred from homology"/>
<evidence type="ECO:0000313" key="9">
    <source>
        <dbReference type="Proteomes" id="UP000432715"/>
    </source>
</evidence>
<protein>
    <recommendedName>
        <fullName evidence="2">Negative regulator of flagellin synthesis</fullName>
    </recommendedName>
</protein>
<dbReference type="GO" id="GO:0044781">
    <property type="term" value="P:bacterial-type flagellum organization"/>
    <property type="evidence" value="ECO:0007669"/>
    <property type="project" value="UniProtKB-KW"/>
</dbReference>
<keyword evidence="5" id="KW-0805">Transcription regulation</keyword>
<evidence type="ECO:0000256" key="5">
    <source>
        <dbReference type="ARBA" id="ARBA00023015"/>
    </source>
</evidence>
<dbReference type="Proteomes" id="UP000432715">
    <property type="component" value="Unassembled WGS sequence"/>
</dbReference>
<evidence type="ECO:0000256" key="3">
    <source>
        <dbReference type="ARBA" id="ARBA00022491"/>
    </source>
</evidence>
<sequence length="97" mass="11180">MKIFSNPNISKVMKIYEKSKKHTSEGVKETDYSKDKLELSNNAKELQIALKAYKNLPEIREEKVKEIKDRIQQGSYNVAGKEIAEKILQGVQIDKKI</sequence>
<feature type="domain" description="Anti-sigma-28 factor FlgM C-terminal" evidence="7">
    <location>
        <begin position="35"/>
        <end position="89"/>
    </location>
</feature>
<gene>
    <name evidence="8" type="primary">flgM</name>
    <name evidence="8" type="ORF">F8154_00560</name>
</gene>
<evidence type="ECO:0000256" key="6">
    <source>
        <dbReference type="ARBA" id="ARBA00023163"/>
    </source>
</evidence>
<keyword evidence="8" id="KW-0966">Cell projection</keyword>
<keyword evidence="8" id="KW-0282">Flagellum</keyword>
<keyword evidence="6" id="KW-0804">Transcription</keyword>
<evidence type="ECO:0000256" key="2">
    <source>
        <dbReference type="ARBA" id="ARBA00017823"/>
    </source>
</evidence>
<evidence type="ECO:0000256" key="4">
    <source>
        <dbReference type="ARBA" id="ARBA00022795"/>
    </source>
</evidence>
<keyword evidence="8" id="KW-0969">Cilium</keyword>
<dbReference type="NCBIfam" id="TIGR03824">
    <property type="entry name" value="FlgM_jcvi"/>
    <property type="match status" value="1"/>
</dbReference>
<organism evidence="8 9">
    <name type="scientific">Alkaliphilus pronyensis</name>
    <dbReference type="NCBI Taxonomy" id="1482732"/>
    <lineage>
        <taxon>Bacteria</taxon>
        <taxon>Bacillati</taxon>
        <taxon>Bacillota</taxon>
        <taxon>Clostridia</taxon>
        <taxon>Peptostreptococcales</taxon>
        <taxon>Natronincolaceae</taxon>
        <taxon>Alkaliphilus</taxon>
    </lineage>
</organism>
<dbReference type="GO" id="GO:0045892">
    <property type="term" value="P:negative regulation of DNA-templated transcription"/>
    <property type="evidence" value="ECO:0007669"/>
    <property type="project" value="InterPro"/>
</dbReference>
<evidence type="ECO:0000256" key="1">
    <source>
        <dbReference type="ARBA" id="ARBA00005322"/>
    </source>
</evidence>
<dbReference type="InterPro" id="IPR035890">
    <property type="entry name" value="Anti-sigma-28_factor_FlgM_sf"/>
</dbReference>
<dbReference type="SUPFAM" id="SSF101498">
    <property type="entry name" value="Anti-sigma factor FlgM"/>
    <property type="match status" value="1"/>
</dbReference>
<dbReference type="InterPro" id="IPR007412">
    <property type="entry name" value="FlgM"/>
</dbReference>
<dbReference type="AlphaFoldDB" id="A0A6I0FMP1"/>